<feature type="region of interest" description="Disordered" evidence="1">
    <location>
        <begin position="22"/>
        <end position="83"/>
    </location>
</feature>
<feature type="chain" id="PRO_5034472751" evidence="2">
    <location>
        <begin position="20"/>
        <end position="107"/>
    </location>
</feature>
<name>A0A8H3G5K6_9AGAM</name>
<organism evidence="3 4">
    <name type="scientific">Rhizoctonia solani</name>
    <dbReference type="NCBI Taxonomy" id="456999"/>
    <lineage>
        <taxon>Eukaryota</taxon>
        <taxon>Fungi</taxon>
        <taxon>Dikarya</taxon>
        <taxon>Basidiomycota</taxon>
        <taxon>Agaricomycotina</taxon>
        <taxon>Agaricomycetes</taxon>
        <taxon>Cantharellales</taxon>
        <taxon>Ceratobasidiaceae</taxon>
        <taxon>Rhizoctonia</taxon>
    </lineage>
</organism>
<comment type="caution">
    <text evidence="3">The sequence shown here is derived from an EMBL/GenBank/DDBJ whole genome shotgun (WGS) entry which is preliminary data.</text>
</comment>
<dbReference type="AlphaFoldDB" id="A0A8H3G5K6"/>
<reference evidence="3" key="1">
    <citation type="submission" date="2021-01" db="EMBL/GenBank/DDBJ databases">
        <authorList>
            <person name="Kaushik A."/>
        </authorList>
    </citation>
    <scope>NUCLEOTIDE SEQUENCE</scope>
    <source>
        <strain evidence="3">Type strain: AG8-Rh-89/</strain>
    </source>
</reference>
<evidence type="ECO:0000256" key="2">
    <source>
        <dbReference type="SAM" id="SignalP"/>
    </source>
</evidence>
<proteinExistence type="predicted"/>
<evidence type="ECO:0000313" key="3">
    <source>
        <dbReference type="EMBL" id="CAE6441293.1"/>
    </source>
</evidence>
<protein>
    <submittedName>
        <fullName evidence="3">Uncharacterized protein</fullName>
    </submittedName>
</protein>
<feature type="compositionally biased region" description="Polar residues" evidence="1">
    <location>
        <begin position="29"/>
        <end position="53"/>
    </location>
</feature>
<accession>A0A8H3G5K6</accession>
<dbReference type="EMBL" id="CAJMWZ010001750">
    <property type="protein sequence ID" value="CAE6441293.1"/>
    <property type="molecule type" value="Genomic_DNA"/>
</dbReference>
<dbReference type="Proteomes" id="UP000663850">
    <property type="component" value="Unassembled WGS sequence"/>
</dbReference>
<gene>
    <name evidence="3" type="ORF">RDB_LOCUS29832</name>
</gene>
<feature type="signal peptide" evidence="2">
    <location>
        <begin position="1"/>
        <end position="19"/>
    </location>
</feature>
<feature type="compositionally biased region" description="Low complexity" evidence="1">
    <location>
        <begin position="59"/>
        <end position="70"/>
    </location>
</feature>
<sequence length="107" mass="10960">MRILSILALTLAMRVVAQSASTELDAGSELSTSMISTQSEPSVSDTPTPTISDPGNIETATSTSTTLPPTGTSPPPLGGGATRGVKAARTYLVFVKGVAWTQTLIEP</sequence>
<keyword evidence="2" id="KW-0732">Signal</keyword>
<evidence type="ECO:0000256" key="1">
    <source>
        <dbReference type="SAM" id="MobiDB-lite"/>
    </source>
</evidence>
<evidence type="ECO:0000313" key="4">
    <source>
        <dbReference type="Proteomes" id="UP000663850"/>
    </source>
</evidence>